<dbReference type="RefSeq" id="WP_095606832.1">
    <property type="nucleotide sequence ID" value="NZ_NSKE01000007.1"/>
</dbReference>
<dbReference type="EMBL" id="NSKE01000007">
    <property type="protein sequence ID" value="PAU93641.1"/>
    <property type="molecule type" value="Genomic_DNA"/>
</dbReference>
<evidence type="ECO:0000313" key="1">
    <source>
        <dbReference type="EMBL" id="PAU93641.1"/>
    </source>
</evidence>
<organism evidence="1 2">
    <name type="scientific">Fodinibius salipaludis</name>
    <dbReference type="NCBI Taxonomy" id="2032627"/>
    <lineage>
        <taxon>Bacteria</taxon>
        <taxon>Pseudomonadati</taxon>
        <taxon>Balneolota</taxon>
        <taxon>Balneolia</taxon>
        <taxon>Balneolales</taxon>
        <taxon>Balneolaceae</taxon>
        <taxon>Fodinibius</taxon>
    </lineage>
</organism>
<sequence>MDQSRWQKIELILDEALTFEDQQQQEEFVEKACKPDHKLYKQVRSLLNAIREANTANFLEDR</sequence>
<reference evidence="1 2" key="1">
    <citation type="submission" date="2017-08" db="EMBL/GenBank/DDBJ databases">
        <title>Aliifodinibius alkalisoli sp. nov., isolated from saline alkaline soil.</title>
        <authorList>
            <person name="Liu D."/>
            <person name="Zhang G."/>
        </authorList>
    </citation>
    <scope>NUCLEOTIDE SEQUENCE [LARGE SCALE GENOMIC DNA]</scope>
    <source>
        <strain evidence="1 2">WN023</strain>
    </source>
</reference>
<evidence type="ECO:0000313" key="2">
    <source>
        <dbReference type="Proteomes" id="UP000218831"/>
    </source>
</evidence>
<accession>A0A2A2G7P6</accession>
<keyword evidence="2" id="KW-1185">Reference proteome</keyword>
<dbReference type="OrthoDB" id="1525220at2"/>
<dbReference type="AlphaFoldDB" id="A0A2A2G7P6"/>
<proteinExistence type="predicted"/>
<gene>
    <name evidence="1" type="ORF">CK503_10830</name>
</gene>
<dbReference type="Proteomes" id="UP000218831">
    <property type="component" value="Unassembled WGS sequence"/>
</dbReference>
<protein>
    <submittedName>
        <fullName evidence="1">Uncharacterized protein</fullName>
    </submittedName>
</protein>
<comment type="caution">
    <text evidence="1">The sequence shown here is derived from an EMBL/GenBank/DDBJ whole genome shotgun (WGS) entry which is preliminary data.</text>
</comment>
<name>A0A2A2G7P6_9BACT</name>